<dbReference type="Pfam" id="PF00370">
    <property type="entry name" value="FGGY_N"/>
    <property type="match status" value="1"/>
</dbReference>
<dbReference type="InterPro" id="IPR043129">
    <property type="entry name" value="ATPase_NBD"/>
</dbReference>
<dbReference type="Pfam" id="PF02782">
    <property type="entry name" value="FGGY_C"/>
    <property type="match status" value="1"/>
</dbReference>
<dbReference type="InterPro" id="IPR018484">
    <property type="entry name" value="FGGY_N"/>
</dbReference>
<dbReference type="InterPro" id="IPR050406">
    <property type="entry name" value="FGGY_Carb_Kinase"/>
</dbReference>
<comment type="similarity">
    <text evidence="1">Belongs to the FGGY kinase family.</text>
</comment>
<dbReference type="RefSeq" id="WP_377982636.1">
    <property type="nucleotide sequence ID" value="NZ_JBBKXZ010000001.1"/>
</dbReference>
<dbReference type="GO" id="GO:0016301">
    <property type="term" value="F:kinase activity"/>
    <property type="evidence" value="ECO:0007669"/>
    <property type="project" value="UniProtKB-KW"/>
</dbReference>
<comment type="caution">
    <text evidence="6">The sequence shown here is derived from an EMBL/GenBank/DDBJ whole genome shotgun (WGS) entry which is preliminary data.</text>
</comment>
<evidence type="ECO:0000256" key="1">
    <source>
        <dbReference type="ARBA" id="ARBA00009156"/>
    </source>
</evidence>
<evidence type="ECO:0000259" key="5">
    <source>
        <dbReference type="Pfam" id="PF02782"/>
    </source>
</evidence>
<dbReference type="EMBL" id="JBBKXZ010000001">
    <property type="protein sequence ID" value="MFD3393753.1"/>
    <property type="molecule type" value="Genomic_DNA"/>
</dbReference>
<dbReference type="InterPro" id="IPR018485">
    <property type="entry name" value="FGGY_C"/>
</dbReference>
<feature type="domain" description="Carbohydrate kinase FGGY N-terminal" evidence="4">
    <location>
        <begin position="4"/>
        <end position="247"/>
    </location>
</feature>
<evidence type="ECO:0000313" key="6">
    <source>
        <dbReference type="EMBL" id="MFD3393753.1"/>
    </source>
</evidence>
<keyword evidence="3 6" id="KW-0418">Kinase</keyword>
<dbReference type="PANTHER" id="PTHR43095">
    <property type="entry name" value="SUGAR KINASE"/>
    <property type="match status" value="1"/>
</dbReference>
<accession>A0ABW6DE56</accession>
<dbReference type="CDD" id="cd07809">
    <property type="entry name" value="ASKHA_NBD_FGGY_BaXK-like"/>
    <property type="match status" value="1"/>
</dbReference>
<evidence type="ECO:0000256" key="3">
    <source>
        <dbReference type="ARBA" id="ARBA00022777"/>
    </source>
</evidence>
<evidence type="ECO:0000313" key="7">
    <source>
        <dbReference type="Proteomes" id="UP001598138"/>
    </source>
</evidence>
<evidence type="ECO:0000256" key="2">
    <source>
        <dbReference type="ARBA" id="ARBA00022679"/>
    </source>
</evidence>
<feature type="domain" description="Carbohydrate kinase FGGY C-terminal" evidence="5">
    <location>
        <begin position="259"/>
        <end position="406"/>
    </location>
</feature>
<dbReference type="PIRSF" id="PIRSF000538">
    <property type="entry name" value="GlpK"/>
    <property type="match status" value="1"/>
</dbReference>
<name>A0ABW6DE56_9BACT</name>
<dbReference type="InterPro" id="IPR000577">
    <property type="entry name" value="Carb_kinase_FGGY"/>
</dbReference>
<keyword evidence="2" id="KW-0808">Transferase</keyword>
<keyword evidence="7" id="KW-1185">Reference proteome</keyword>
<dbReference type="Gene3D" id="3.30.420.40">
    <property type="match status" value="2"/>
</dbReference>
<gene>
    <name evidence="6" type="ORF">U0R10_03875</name>
</gene>
<protein>
    <submittedName>
        <fullName evidence="6">FGGY family carbohydrate kinase</fullName>
    </submittedName>
</protein>
<dbReference type="PANTHER" id="PTHR43095:SF5">
    <property type="entry name" value="XYLULOSE KINASE"/>
    <property type="match status" value="1"/>
</dbReference>
<proteinExistence type="inferred from homology"/>
<sequence>MLLCGVDVGTSSIKVSVVDAANQQLIYSTSYPEIENEISAPEPGFAEQDPEHWWTCVKQAILKANFSKSYNPKDIVSIGISYQMHGLVVIDKEYQVLRPSIIWCDSRSIEIGSEAYAGIGKSYCENNLLNSPGNFTASKLAWVKINQPEIYEKIHLAMLPGDFIAGRLTNVFTTTNSALSEGIFWDFKANDLSIPLMDYFGFDSSMIPDVQPVFSNHGIIAVNVAKELGLNHQVQVTYKAGDQPNNAFSLGVLEPGEIATTAGTSGVVYGVSDSLTFDQMNRVNSFAHVTHTKDKTRVGVLMCINGTGILNRWVRQNIASDLSYNQMNNLASQSPVGSRGLVCLPFGNGAERIFQNRNIGASFDNLDFNQHSKADLIRAAQEGIAFSMAYGIEMLNATGIKANKLKAGYANMYLSDVFTSTLVNASNVSVDLLESDGSFGAALGSGFGLGYYHSAKEAVSNIKRINTYEPKVELLSKTLDAYSYWKESITQKL</sequence>
<dbReference type="SUPFAM" id="SSF53067">
    <property type="entry name" value="Actin-like ATPase domain"/>
    <property type="match status" value="2"/>
</dbReference>
<dbReference type="Proteomes" id="UP001598138">
    <property type="component" value="Unassembled WGS sequence"/>
</dbReference>
<reference evidence="6 7" key="1">
    <citation type="submission" date="2024-03" db="EMBL/GenBank/DDBJ databases">
        <title>Aquirufa genome sequencing.</title>
        <authorList>
            <person name="Pitt A."/>
            <person name="Hahn M.W."/>
        </authorList>
    </citation>
    <scope>NUCLEOTIDE SEQUENCE [LARGE SCALE GENOMIC DNA]</scope>
    <source>
        <strain evidence="6 7">OSTEICH-129V</strain>
    </source>
</reference>
<evidence type="ECO:0000259" key="4">
    <source>
        <dbReference type="Pfam" id="PF00370"/>
    </source>
</evidence>
<organism evidence="6 7">
    <name type="scientific">Aquirufa avitistagni</name>
    <dbReference type="NCBI Taxonomy" id="3104728"/>
    <lineage>
        <taxon>Bacteria</taxon>
        <taxon>Pseudomonadati</taxon>
        <taxon>Bacteroidota</taxon>
        <taxon>Cytophagia</taxon>
        <taxon>Cytophagales</taxon>
        <taxon>Flectobacillaceae</taxon>
        <taxon>Aquirufa</taxon>
    </lineage>
</organism>